<evidence type="ECO:0000313" key="14">
    <source>
        <dbReference type="EMBL" id="KAF9887579.1"/>
    </source>
</evidence>
<dbReference type="InterPro" id="IPR055122">
    <property type="entry name" value="Med14_N"/>
</dbReference>
<dbReference type="Proteomes" id="UP001194746">
    <property type="component" value="Unassembled WGS sequence"/>
</dbReference>
<comment type="caution">
    <text evidence="14">The sequence shown here is derived from an EMBL/GenBank/DDBJ whole genome shotgun (WGS) entry which is preliminary data.</text>
</comment>
<keyword evidence="5 11" id="KW-0805">Transcription regulation</keyword>
<dbReference type="Pfam" id="PF26204">
    <property type="entry name" value="Med14_fung"/>
    <property type="match status" value="1"/>
</dbReference>
<sequence length="1113" mass="123265">MPGVVMDKFVVGGPAQGSITSDTMNGASPLGSNSNVHGIDTESSNVPSRVNGSAKDFDGHKHPSKASPVRTEMVAATDPPALAQITQGFFPFSKLINRSVQQCWNDLSDLVTELAEIQVTSQDAASLAVNTNGKSLGNQSSENTQKKLRILDFAHSKRAEFIKLLVLSQWSRQASDVSKLIDIQNFIRTRHQAYTTALQCIGDMKRDLVQAQVANPDLRTALEVLSRGKVASMPNLGYKPPNPLTAEGTLKRLQKLNRIISARLVLSDSVPLLFRTYRVHNGRVTFVVPDEFELDLSIGAEDESSQFYFVDIRFLFTPSSPIPKGRVFNDLDAKINEILRTQGLAGCFGLLHNLVLTNKVNALYKQAIELGRSLWSDTLRIELLHRTLVLQYWTCRSGPKSWLEIGIKSSRAGKANDNNGLPVLGLRWIRDGQEVDSGNIDFDAREMSMECVLRSVIALHICHILSSAYDKLRDNSLFSTGTLSLRALLSRTEPGACQLDIQLTRTRHLRVSIEPMSGASILSTTPSLLDRPDGDRNSDKSSIDDIVSRVARLRCISAIEEIESNARMLGLQVVNPRSLKLDFRRTFPPGILRFSFFWHRSWDRNWILAATSSMDGDNWWVVQLEPSIIPKGHLSLDTNNNTTSVPRSAQIVSDTFLLTQQEAPYAPFADLGHCLHGILTMQANARYLADLQSINFYPPLPQLVVGPSLRVPDITIRYQPSKLPRAFQMTVPAGLSNRPFIKETICLSFHGVDPNEKAAMLVAYGTFLVPTKHIAPLISKTNGSLVFQKGGNEFAIRLYAPVGRSVIPRLIENLRRLECVLSIIETLQNKKMEPTAVSLSHVAFLYGSQNDLSAGIDIELNSHLPLLSEMDPLHLPFQEKTLFQLRLGIVFNYPNPHRRIQRSFSSILNQVSAESNSLDAVAELLSLTLPLMQALDRLLANPTYADPLRIQVTARNAKNFRIHYPTHGIYFQLALGQHLSRMVWILKDVDCGESISTRDKLKPLLQESLYNSRGDGWRGLGNGVVSSIDKVGNLISELDKCCAGYENPETSASLNFGSQLTAGGKSTAEQTISRQTADMPHALASLANRPDNTNTQHQANVTANQNPDIIMID</sequence>
<keyword evidence="15" id="KW-1185">Reference proteome</keyword>
<keyword evidence="6 11" id="KW-0010">Activator</keyword>
<evidence type="ECO:0000256" key="10">
    <source>
        <dbReference type="ARBA" id="ARBA00032007"/>
    </source>
</evidence>
<evidence type="ECO:0000256" key="11">
    <source>
        <dbReference type="RuleBase" id="RU365082"/>
    </source>
</evidence>
<comment type="subunit">
    <text evidence="3 11">Component of the Mediator complex.</text>
</comment>
<evidence type="ECO:0000313" key="15">
    <source>
        <dbReference type="Proteomes" id="UP001194746"/>
    </source>
</evidence>
<evidence type="ECO:0000256" key="1">
    <source>
        <dbReference type="ARBA" id="ARBA00004123"/>
    </source>
</evidence>
<evidence type="ECO:0000256" key="5">
    <source>
        <dbReference type="ARBA" id="ARBA00023015"/>
    </source>
</evidence>
<evidence type="ECO:0000256" key="8">
    <source>
        <dbReference type="ARBA" id="ARBA00023242"/>
    </source>
</evidence>
<dbReference type="GO" id="GO:0003712">
    <property type="term" value="F:transcription coregulator activity"/>
    <property type="evidence" value="ECO:0007669"/>
    <property type="project" value="UniProtKB-UniRule"/>
</dbReference>
<evidence type="ECO:0000256" key="3">
    <source>
        <dbReference type="ARBA" id="ARBA00011837"/>
    </source>
</evidence>
<comment type="similarity">
    <text evidence="2 11">Belongs to the Mediator complex subunit 14 family.</text>
</comment>
<dbReference type="GO" id="GO:0070847">
    <property type="term" value="C:core mediator complex"/>
    <property type="evidence" value="ECO:0007669"/>
    <property type="project" value="TreeGrafter"/>
</dbReference>
<evidence type="ECO:0000256" key="4">
    <source>
        <dbReference type="ARBA" id="ARBA00019619"/>
    </source>
</evidence>
<protein>
    <recommendedName>
        <fullName evidence="4 11">Mediator of RNA polymerase II transcription subunit 14</fullName>
    </recommendedName>
    <alternativeName>
        <fullName evidence="10 11">Mediator complex subunit 14</fullName>
    </alternativeName>
</protein>
<dbReference type="GO" id="GO:0016592">
    <property type="term" value="C:mediator complex"/>
    <property type="evidence" value="ECO:0007669"/>
    <property type="project" value="UniProtKB-UniRule"/>
</dbReference>
<evidence type="ECO:0000256" key="12">
    <source>
        <dbReference type="SAM" id="MobiDB-lite"/>
    </source>
</evidence>
<dbReference type="AlphaFoldDB" id="A0AAD4GRM3"/>
<feature type="domain" description="Mediator complex subunit MED14 N-terminal" evidence="13">
    <location>
        <begin position="89"/>
        <end position="299"/>
    </location>
</feature>
<evidence type="ECO:0000259" key="13">
    <source>
        <dbReference type="Pfam" id="PF08638"/>
    </source>
</evidence>
<organism evidence="14 15">
    <name type="scientific">Aspergillus nanangensis</name>
    <dbReference type="NCBI Taxonomy" id="2582783"/>
    <lineage>
        <taxon>Eukaryota</taxon>
        <taxon>Fungi</taxon>
        <taxon>Dikarya</taxon>
        <taxon>Ascomycota</taxon>
        <taxon>Pezizomycotina</taxon>
        <taxon>Eurotiomycetes</taxon>
        <taxon>Eurotiomycetidae</taxon>
        <taxon>Eurotiales</taxon>
        <taxon>Aspergillaceae</taxon>
        <taxon>Aspergillus</taxon>
        <taxon>Aspergillus subgen. Circumdati</taxon>
    </lineage>
</organism>
<feature type="compositionally biased region" description="Polar residues" evidence="12">
    <location>
        <begin position="17"/>
        <end position="51"/>
    </location>
</feature>
<dbReference type="PANTHER" id="PTHR12809:SF2">
    <property type="entry name" value="MEDIATOR OF RNA POLYMERASE II TRANSCRIPTION SUBUNIT 14"/>
    <property type="match status" value="1"/>
</dbReference>
<feature type="region of interest" description="Disordered" evidence="12">
    <location>
        <begin position="15"/>
        <end position="69"/>
    </location>
</feature>
<dbReference type="GO" id="GO:0006357">
    <property type="term" value="P:regulation of transcription by RNA polymerase II"/>
    <property type="evidence" value="ECO:0007669"/>
    <property type="project" value="InterPro"/>
</dbReference>
<evidence type="ECO:0000256" key="6">
    <source>
        <dbReference type="ARBA" id="ARBA00023159"/>
    </source>
</evidence>
<dbReference type="EMBL" id="VCAU01000059">
    <property type="protein sequence ID" value="KAF9887579.1"/>
    <property type="molecule type" value="Genomic_DNA"/>
</dbReference>
<dbReference type="Pfam" id="PF08638">
    <property type="entry name" value="Med14"/>
    <property type="match status" value="1"/>
</dbReference>
<reference evidence="14" key="2">
    <citation type="submission" date="2020-02" db="EMBL/GenBank/DDBJ databases">
        <authorList>
            <person name="Gilchrist C.L.M."/>
            <person name="Chooi Y.-H."/>
        </authorList>
    </citation>
    <scope>NUCLEOTIDE SEQUENCE</scope>
    <source>
        <strain evidence="14">MST-FP2251</strain>
    </source>
</reference>
<comment type="subcellular location">
    <subcellularLocation>
        <location evidence="1 11">Nucleus</location>
    </subcellularLocation>
</comment>
<evidence type="ECO:0000256" key="7">
    <source>
        <dbReference type="ARBA" id="ARBA00023163"/>
    </source>
</evidence>
<keyword evidence="7 11" id="KW-0804">Transcription</keyword>
<keyword evidence="8 11" id="KW-0539">Nucleus</keyword>
<reference evidence="14" key="1">
    <citation type="journal article" date="2019" name="Beilstein J. Org. Chem.">
        <title>Nanangenines: drimane sesquiterpenoids as the dominant metabolite cohort of a novel Australian fungus, Aspergillus nanangensis.</title>
        <authorList>
            <person name="Lacey H.J."/>
            <person name="Gilchrist C.L.M."/>
            <person name="Crombie A."/>
            <person name="Kalaitzis J.A."/>
            <person name="Vuong D."/>
            <person name="Rutledge P.J."/>
            <person name="Turner P."/>
            <person name="Pitt J.I."/>
            <person name="Lacey E."/>
            <person name="Chooi Y.H."/>
            <person name="Piggott A.M."/>
        </authorList>
    </citation>
    <scope>NUCLEOTIDE SEQUENCE</scope>
    <source>
        <strain evidence="14">MST-FP2251</strain>
    </source>
</reference>
<accession>A0AAD4GRM3</accession>
<evidence type="ECO:0000256" key="9">
    <source>
        <dbReference type="ARBA" id="ARBA00025687"/>
    </source>
</evidence>
<evidence type="ECO:0000256" key="2">
    <source>
        <dbReference type="ARBA" id="ARBA00007813"/>
    </source>
</evidence>
<dbReference type="InterPro" id="IPR013947">
    <property type="entry name" value="Mediator_Med14"/>
</dbReference>
<comment type="function">
    <text evidence="9 11">Component of the Mediator complex, a coactivator involved in the regulated transcription of nearly all RNA polymerase II-dependent genes. Mediator functions as a bridge to convey information from gene-specific regulatory proteins to the basal RNA polymerase II transcription machinery. Mediator is recruited to promoters by direct interactions with regulatory proteins and serves as a scaffold for the assembly of a functional preinitiation complex with RNA polymerase II and the general transcription factors.</text>
</comment>
<proteinExistence type="inferred from homology"/>
<name>A0AAD4GRM3_ASPNN</name>
<gene>
    <name evidence="14" type="primary">RGR1</name>
    <name evidence="14" type="ORF">FE257_009791</name>
</gene>
<dbReference type="PANTHER" id="PTHR12809">
    <property type="entry name" value="MEDIATOR COMPLEX SUBUNIT"/>
    <property type="match status" value="1"/>
</dbReference>